<accession>A0ACB7CBZ8</accession>
<gene>
    <name evidence="1" type="ORF">PORY_001321</name>
</gene>
<comment type="caution">
    <text evidence="1">The sequence shown here is derived from an EMBL/GenBank/DDBJ whole genome shotgun (WGS) entry which is preliminary data.</text>
</comment>
<reference evidence="1 2" key="1">
    <citation type="journal article" date="2021" name="Commun. Biol.">
        <title>Genomic insights into the host specific adaptation of the Pneumocystis genus.</title>
        <authorList>
            <person name="Cisse O.H."/>
            <person name="Ma L."/>
            <person name="Dekker J.P."/>
            <person name="Khil P.P."/>
            <person name="Youn J.-H."/>
            <person name="Brenchley J.M."/>
            <person name="Blair R."/>
            <person name="Pahar B."/>
            <person name="Chabe M."/>
            <person name="Van Rompay K.K.A."/>
            <person name="Keesler R."/>
            <person name="Sukura A."/>
            <person name="Hirsch V."/>
            <person name="Kutty G."/>
            <person name="Liu Y."/>
            <person name="Peng L."/>
            <person name="Chen J."/>
            <person name="Song J."/>
            <person name="Weissenbacher-Lang C."/>
            <person name="Xu J."/>
            <person name="Upham N.S."/>
            <person name="Stajich J.E."/>
            <person name="Cuomo C.A."/>
            <person name="Cushion M.T."/>
            <person name="Kovacs J.A."/>
        </authorList>
    </citation>
    <scope>NUCLEOTIDE SEQUENCE [LARGE SCALE GENOMIC DNA]</scope>
    <source>
        <strain evidence="1 2">RABM</strain>
    </source>
</reference>
<evidence type="ECO:0000313" key="2">
    <source>
        <dbReference type="Proteomes" id="UP000768646"/>
    </source>
</evidence>
<dbReference type="Proteomes" id="UP000768646">
    <property type="component" value="Unassembled WGS sequence"/>
</dbReference>
<protein>
    <submittedName>
        <fullName evidence="1">Uncharacterized protein</fullName>
    </submittedName>
</protein>
<name>A0ACB7CBZ8_9ASCO</name>
<evidence type="ECO:0000313" key="1">
    <source>
        <dbReference type="EMBL" id="KAG4305151.1"/>
    </source>
</evidence>
<sequence length="985" mass="114048">MRQSSPNAFLDRLFFPHQSNGMSTGNSFLQDFKVHEIIILAPVTESLQGIENKTNIPWNETVDNDFIASHILKCSSGLRYDLHGKIKQFTTINGKTVIIKNDFVYTDKGFSSVRHAKLLYDLLYHSGDINNPPYLIYFLDCPLLRSCYDNCHVLKPLSISKSVEKITCFQQILRLCPSTSQKIEKILSNSINELNNLERSNNLSLDNIRQIIGNTIVSVVKTFKSSRTSSIKELLKTQKFTEEDIEILIENYVCDETYDIIFFYLLSINKERNQELMSSIISMEHINIYQVGLPFVNNEIINRVHDSIGCFKQLEKMRIPSEKLNILLKTVRLLVSNTIKIAKESQRNKNYNENMFQNTSDFFKNTLDCDYLIPMLLLVVVRAKLSNLESNFIYMSYFSFLDTHKGEESYALSSLEAVLYHILHQKNKLKEISDCNIILWDSIKHGDINILESIFKEQHPSFNSAFFGEVVFQTKISHISNDIYYYKNINGDSVIMLGIKARKLSSITFLINQPQFSLEVLLNDCDNEGSTLLMVAIKLKFKEAINILLQKLKTCLNQKFLNYLSKKDCLGRTVCHYLFHEPYLIHELGPHLSWKSRDKQGQTPLFMFSTMYNHSDYKKMILDAIEVVQLIENNNLNVDDHVDNNGNSLFHIINDSECLLKLLNCKGNINRKNNYGYTPLICHIKFGRSELVKIFLNDKRTDISAKDQNGFTAIHFSVQRNLETIDILTEVMNIEQRTYTGLTPLHIATQEKLLECIKYLIKNRSADINALDYKGDRPVDISEEQEVINLLDEFLLFKNDLENQEKVVRIVRTIVENDSTIKFVIKSGFINDGFKNIKTVVRTIEDFKLLYKSFIFQYPESWVPSLHMNFLDPCVIPSKPSKSILSAFLNCFDTFLQNLLHHPVFSTNELLWKFITIPQLNLHSVTEQFQNKEIQGKSMSINEINNIDFFLKHTKHNIKNIGHAYNCLHKNLCFLEFSHLGLCKL</sequence>
<proteinExistence type="predicted"/>
<organism evidence="1 2">
    <name type="scientific">Pneumocystis oryctolagi</name>
    <dbReference type="NCBI Taxonomy" id="42067"/>
    <lineage>
        <taxon>Eukaryota</taxon>
        <taxon>Fungi</taxon>
        <taxon>Dikarya</taxon>
        <taxon>Ascomycota</taxon>
        <taxon>Taphrinomycotina</taxon>
        <taxon>Pneumocystomycetes</taxon>
        <taxon>Pneumocystaceae</taxon>
        <taxon>Pneumocystis</taxon>
    </lineage>
</organism>
<dbReference type="EMBL" id="JABTEG010000004">
    <property type="protein sequence ID" value="KAG4305151.1"/>
    <property type="molecule type" value="Genomic_DNA"/>
</dbReference>
<keyword evidence="2" id="KW-1185">Reference proteome</keyword>